<dbReference type="Gene3D" id="3.40.50.300">
    <property type="entry name" value="P-loop containing nucleotide triphosphate hydrolases"/>
    <property type="match status" value="1"/>
</dbReference>
<sequence length="1484" mass="175402">MKVSSQNNLEFVLDKRYQVKIYCIKNIVKASSKDLQGLKKWSGPILGLSINMVLWMAKRSLWAASRFSLNPKTFEVKYLNGLQGGGIGTSSIRSEIMQIKSNHDQNIIEELNENQKKAFELATRISESIKEITIEHNEILKLEKINPYKCTSPYIIAMKLLENFDISEFWNHPQYFDERAVLVSIIRKHLIACFIKNQNTMSMIDMEKMHLTGKFDKVIRIINQNEKIFPELCALVEIKIMRNLIYEASDTEIWLQTILKESEEMLTETLNQKNSDSIPDTIELVDCFDRISNKIKGSFHKYLLLFEIFNIENTDNPQEKTQNLIINELEKIGQLGWKKTQILLNFFENCILQDKVSQEFILKILKTHLQKITQNRKWRIKEKVANVLNLLRGHWNIHISIKAERLYDSMKLDEHDIRVKNILGLPLKKIINPNKNLNEISQKQDDFITNKEYLIDLIIGRENVVKEINKRFQKSNICEITGIKGVGKSSISLKYSEDYRLKYQIIWVIKWDNIKLDLISFAAQLGIYKDKDTLENLKKLLESKKIRKPILLIFDDVEDKIQINNFYTTSENIKYLIVYRNLQLKESIKIEPLSDNQSEDYLKLRLVYQEESEKNIKTLAYRIGGFPLRLKQSIVYINKNKLSIQEYLESIHDLSREETIEKTLNLIVDKMTKEALNALELLSYFKPDNIPEKVIKNIMVENFGITSWIKARSQLIEYYIVIKNTKGKWNTCQEIIDFIRNKHNDSMKNLLIHYYYKNFKADNNVYSEKTQKKKIKELFPHVKNFIKIIEPNCVEQIIIWGNLVKVSLELEFNFEEAGKSIEKIIDKTIEAIKDDNKETIAEIWSLVSNMLITIENYEKSEEICKKCLEIRLQVLQPLHPDLGMIYMIMGNLYQRKSEYSKSEDFYKKCFEIYDKILQPLDPNLAKLYEKMGILYNDKGDYLKSEEFYIKCLKIQEQILSPLHPKLAIYYMNIGNLYSEKIGNMNGEEFYIKCLNIQEQILPPLHSDLADTYNNIGNLYSKKADYVKSEEFYIKCLNIQEQILPPLHPKLAMIFLNIGSLYYKQTEYIKSEEYNMKCLKIYEKILTPLHPDLAIIYMNIGSLYNDKKDYNKSEEYYIKCLKIREQILPLFHPHLAQIYMNLGILYSEKVEYNKSEEYYMKCLKIQEEILPHFHPDLGILYMNIGILYRIKGDYVKSEEFYLKSLKIQEQILTSLHPDLATLYENMGNLYTDKGDFIKREEYNMKCLMIREQILPQLHPDLAIIYMNIGSLYSDKADFIKSEEFFIKCLKIREQILPQLHPDLAILYMNMGNLYGIKGDFIKSEEFFMKSLKIFEKILTPLHPHLAVVYMNLGNLFNEKGDIIKSEDYYIKCLNIQEQILPTTHPDLAVIYMNIGGLYFKKADFMKSEKFYIKCLRIREKYLPPFHQDLAMIYMNMGMLYSEFEEYKKCEEFYVKCLKIFELTLPPYHQNLAMLYLAMARMYRTY</sequence>
<keyword evidence="2 3" id="KW-0802">TPR repeat</keyword>
<keyword evidence="5" id="KW-1185">Reference proteome</keyword>
<evidence type="ECO:0000256" key="3">
    <source>
        <dbReference type="PROSITE-ProRule" id="PRU00339"/>
    </source>
</evidence>
<feature type="repeat" description="TPR" evidence="3">
    <location>
        <begin position="1177"/>
        <end position="1210"/>
    </location>
</feature>
<evidence type="ECO:0000256" key="1">
    <source>
        <dbReference type="ARBA" id="ARBA00022737"/>
    </source>
</evidence>
<dbReference type="SUPFAM" id="SSF48452">
    <property type="entry name" value="TPR-like"/>
    <property type="match status" value="5"/>
</dbReference>
<dbReference type="Pfam" id="PF13181">
    <property type="entry name" value="TPR_8"/>
    <property type="match status" value="1"/>
</dbReference>
<keyword evidence="1" id="KW-0677">Repeat</keyword>
<feature type="repeat" description="TPR" evidence="3">
    <location>
        <begin position="1135"/>
        <end position="1168"/>
    </location>
</feature>
<name>A0A1R2BZ98_9CILI</name>
<evidence type="ECO:0000256" key="2">
    <source>
        <dbReference type="ARBA" id="ARBA00022803"/>
    </source>
</evidence>
<dbReference type="InterPro" id="IPR019734">
    <property type="entry name" value="TPR_rpt"/>
</dbReference>
<feature type="repeat" description="TPR" evidence="3">
    <location>
        <begin position="925"/>
        <end position="958"/>
    </location>
</feature>
<dbReference type="SMART" id="SM00028">
    <property type="entry name" value="TPR"/>
    <property type="match status" value="15"/>
</dbReference>
<feature type="repeat" description="TPR" evidence="3">
    <location>
        <begin position="1009"/>
        <end position="1042"/>
    </location>
</feature>
<dbReference type="SUPFAM" id="SSF52540">
    <property type="entry name" value="P-loop containing nucleoside triphosphate hydrolases"/>
    <property type="match status" value="1"/>
</dbReference>
<dbReference type="InterPro" id="IPR027417">
    <property type="entry name" value="P-loop_NTPase"/>
</dbReference>
<dbReference type="Proteomes" id="UP000187209">
    <property type="component" value="Unassembled WGS sequence"/>
</dbReference>
<dbReference type="Pfam" id="PF13424">
    <property type="entry name" value="TPR_12"/>
    <property type="match status" value="7"/>
</dbReference>
<dbReference type="Gene3D" id="1.25.40.10">
    <property type="entry name" value="Tetratricopeptide repeat domain"/>
    <property type="match status" value="5"/>
</dbReference>
<dbReference type="PANTHER" id="PTHR45641">
    <property type="entry name" value="TETRATRICOPEPTIDE REPEAT PROTEIN (AFU_ORTHOLOGUE AFUA_6G03870)"/>
    <property type="match status" value="1"/>
</dbReference>
<evidence type="ECO:0000313" key="4">
    <source>
        <dbReference type="EMBL" id="OMJ81987.1"/>
    </source>
</evidence>
<dbReference type="PANTHER" id="PTHR45641:SF1">
    <property type="entry name" value="AAA+ ATPASE DOMAIN-CONTAINING PROTEIN"/>
    <property type="match status" value="1"/>
</dbReference>
<dbReference type="InterPro" id="IPR011990">
    <property type="entry name" value="TPR-like_helical_dom_sf"/>
</dbReference>
<reference evidence="4 5" key="1">
    <citation type="submission" date="2016-11" db="EMBL/GenBank/DDBJ databases">
        <title>The macronuclear genome of Stentor coeruleus: a giant cell with tiny introns.</title>
        <authorList>
            <person name="Slabodnick M."/>
            <person name="Ruby J.G."/>
            <person name="Reiff S.B."/>
            <person name="Swart E.C."/>
            <person name="Gosai S."/>
            <person name="Prabakaran S."/>
            <person name="Witkowska E."/>
            <person name="Larue G.E."/>
            <person name="Fisher S."/>
            <person name="Freeman R.M."/>
            <person name="Gunawardena J."/>
            <person name="Chu W."/>
            <person name="Stover N.A."/>
            <person name="Gregory B.D."/>
            <person name="Nowacki M."/>
            <person name="Derisi J."/>
            <person name="Roy S.W."/>
            <person name="Marshall W.F."/>
            <person name="Sood P."/>
        </authorList>
    </citation>
    <scope>NUCLEOTIDE SEQUENCE [LARGE SCALE GENOMIC DNA]</scope>
    <source>
        <strain evidence="4">WM001</strain>
    </source>
</reference>
<accession>A0A1R2BZ98</accession>
<organism evidence="4 5">
    <name type="scientific">Stentor coeruleus</name>
    <dbReference type="NCBI Taxonomy" id="5963"/>
    <lineage>
        <taxon>Eukaryota</taxon>
        <taxon>Sar</taxon>
        <taxon>Alveolata</taxon>
        <taxon>Ciliophora</taxon>
        <taxon>Postciliodesmatophora</taxon>
        <taxon>Heterotrichea</taxon>
        <taxon>Heterotrichida</taxon>
        <taxon>Stentoridae</taxon>
        <taxon>Stentor</taxon>
    </lineage>
</organism>
<comment type="caution">
    <text evidence="4">The sequence shown here is derived from an EMBL/GenBank/DDBJ whole genome shotgun (WGS) entry which is preliminary data.</text>
</comment>
<protein>
    <submittedName>
        <fullName evidence="4">Uncharacterized protein</fullName>
    </submittedName>
</protein>
<proteinExistence type="predicted"/>
<gene>
    <name evidence="4" type="ORF">SteCoe_17419</name>
</gene>
<feature type="repeat" description="TPR" evidence="3">
    <location>
        <begin position="1093"/>
        <end position="1126"/>
    </location>
</feature>
<dbReference type="PROSITE" id="PS50005">
    <property type="entry name" value="TPR"/>
    <property type="match status" value="6"/>
</dbReference>
<dbReference type="EMBL" id="MPUH01000358">
    <property type="protein sequence ID" value="OMJ81987.1"/>
    <property type="molecule type" value="Genomic_DNA"/>
</dbReference>
<feature type="repeat" description="TPR" evidence="3">
    <location>
        <begin position="1387"/>
        <end position="1420"/>
    </location>
</feature>
<dbReference type="OrthoDB" id="381520at2759"/>
<evidence type="ECO:0000313" key="5">
    <source>
        <dbReference type="Proteomes" id="UP000187209"/>
    </source>
</evidence>